<evidence type="ECO:0000313" key="3">
    <source>
        <dbReference type="Proteomes" id="UP001055091"/>
    </source>
</evidence>
<dbReference type="Gene3D" id="1.10.260.40">
    <property type="entry name" value="lambda repressor-like DNA-binding domains"/>
    <property type="match status" value="1"/>
</dbReference>
<evidence type="ECO:0000313" key="2">
    <source>
        <dbReference type="EMBL" id="GKH00098.1"/>
    </source>
</evidence>
<dbReference type="InterPro" id="IPR010982">
    <property type="entry name" value="Lambda_DNA-bd_dom_sf"/>
</dbReference>
<dbReference type="Proteomes" id="UP001055091">
    <property type="component" value="Unassembled WGS sequence"/>
</dbReference>
<dbReference type="PROSITE" id="PS50943">
    <property type="entry name" value="HTH_CROC1"/>
    <property type="match status" value="1"/>
</dbReference>
<dbReference type="PANTHER" id="PTHR46558:SF11">
    <property type="entry name" value="HTH-TYPE TRANSCRIPTIONAL REGULATOR XRE"/>
    <property type="match status" value="1"/>
</dbReference>
<dbReference type="RefSeq" id="WP_118041495.1">
    <property type="nucleotide sequence ID" value="NZ_BQNJ01000001.1"/>
</dbReference>
<name>A0A413LRV8_9FIRM</name>
<comment type="caution">
    <text evidence="2">The sequence shown here is derived from an EMBL/GenBank/DDBJ whole genome shotgun (WGS) entry which is preliminary data.</text>
</comment>
<accession>A0A413LRV8</accession>
<dbReference type="SUPFAM" id="SSF47413">
    <property type="entry name" value="lambda repressor-like DNA-binding domains"/>
    <property type="match status" value="1"/>
</dbReference>
<dbReference type="PANTHER" id="PTHR46558">
    <property type="entry name" value="TRACRIPTIONAL REGULATORY PROTEIN-RELATED-RELATED"/>
    <property type="match status" value="1"/>
</dbReference>
<proteinExistence type="predicted"/>
<dbReference type="Pfam" id="PF01381">
    <property type="entry name" value="HTH_3"/>
    <property type="match status" value="1"/>
</dbReference>
<dbReference type="InterPro" id="IPR001387">
    <property type="entry name" value="Cro/C1-type_HTH"/>
</dbReference>
<sequence>MPQDSEKYMSEDQSGTDIEKNADRKIFIPGAMGERITYLRKRKKMTQAQLAEQLGISAQAVSKWESGLSCPDIMTLVPLSQVLGVSTDELLGVQGGMGTGGFEASGTMEAGEHAESNTEPITESNAEAKGTADGSPIREPNRFQSLLVVPAAEDGTRAIREFTVSAGACAAVIQYGSDFGLETEGYQDGEIISEVSDGTWTVRDIADKNILRIGRNTLSKRKMILTIPKGYHFDSVNLNIGAGTLTGAGIITESCVLSVGAGQVTMKDFFSNGSKITCGMGEIVVRGGLYGKCTVDCGMGAVRLYLREPEHYGYRTSVGMGEVRIGENRLSGIGGSQTMNAGDSNFYKVSCSMGMVSVVFTEENV</sequence>
<organism evidence="2 3">
    <name type="scientific">Hungatella hathewayi</name>
    <dbReference type="NCBI Taxonomy" id="154046"/>
    <lineage>
        <taxon>Bacteria</taxon>
        <taxon>Bacillati</taxon>
        <taxon>Bacillota</taxon>
        <taxon>Clostridia</taxon>
        <taxon>Lachnospirales</taxon>
        <taxon>Lachnospiraceae</taxon>
        <taxon>Hungatella</taxon>
    </lineage>
</organism>
<dbReference type="GO" id="GO:0003677">
    <property type="term" value="F:DNA binding"/>
    <property type="evidence" value="ECO:0007669"/>
    <property type="project" value="UniProtKB-KW"/>
</dbReference>
<dbReference type="EMBL" id="BQNJ01000001">
    <property type="protein sequence ID" value="GKH00098.1"/>
    <property type="molecule type" value="Genomic_DNA"/>
</dbReference>
<reference evidence="2" key="1">
    <citation type="submission" date="2022-01" db="EMBL/GenBank/DDBJ databases">
        <title>Novel bile acid biosynthetic pathways are enriched in the microbiome of centenarians.</title>
        <authorList>
            <person name="Sato Y."/>
            <person name="Atarashi K."/>
            <person name="Plichta R.D."/>
            <person name="Arai Y."/>
            <person name="Sasajima S."/>
            <person name="Kearney M.S."/>
            <person name="Suda W."/>
            <person name="Takeshita K."/>
            <person name="Sasaki T."/>
            <person name="Okamoto S."/>
            <person name="Skelly N.A."/>
            <person name="Okamura Y."/>
            <person name="Vlamakis H."/>
            <person name="Li Y."/>
            <person name="Tanoue T."/>
            <person name="Takei H."/>
            <person name="Nittono H."/>
            <person name="Narushima S."/>
            <person name="Irie J."/>
            <person name="Itoh H."/>
            <person name="Moriya K."/>
            <person name="Sugiura Y."/>
            <person name="Suematsu M."/>
            <person name="Moritoki N."/>
            <person name="Shibata S."/>
            <person name="Littman R.D."/>
            <person name="Fischbach A.M."/>
            <person name="Uwamino Y."/>
            <person name="Inoue T."/>
            <person name="Honda A."/>
            <person name="Hattori M."/>
            <person name="Murai T."/>
            <person name="Xavier J.R."/>
            <person name="Hirose N."/>
            <person name="Honda K."/>
        </authorList>
    </citation>
    <scope>NUCLEOTIDE SEQUENCE</scope>
    <source>
        <strain evidence="2">CE91-St55</strain>
    </source>
</reference>
<protein>
    <submittedName>
        <fullName evidence="2">Uncharacterized protein</fullName>
    </submittedName>
</protein>
<evidence type="ECO:0000256" key="1">
    <source>
        <dbReference type="ARBA" id="ARBA00023125"/>
    </source>
</evidence>
<keyword evidence="1" id="KW-0238">DNA-binding</keyword>
<dbReference type="SMART" id="SM00530">
    <property type="entry name" value="HTH_XRE"/>
    <property type="match status" value="1"/>
</dbReference>
<gene>
    <name evidence="2" type="ORF">CE91St55_20790</name>
</gene>
<dbReference type="AlphaFoldDB" id="A0A413LRV8"/>
<dbReference type="CDD" id="cd00093">
    <property type="entry name" value="HTH_XRE"/>
    <property type="match status" value="1"/>
</dbReference>